<dbReference type="STRING" id="75743.A0A401NV30"/>
<reference evidence="2 3" key="1">
    <citation type="journal article" date="2018" name="Nat. Ecol. Evol.">
        <title>Shark genomes provide insights into elasmobranch evolution and the origin of vertebrates.</title>
        <authorList>
            <person name="Hara Y"/>
            <person name="Yamaguchi K"/>
            <person name="Onimaru K"/>
            <person name="Kadota M"/>
            <person name="Koyanagi M"/>
            <person name="Keeley SD"/>
            <person name="Tatsumi K"/>
            <person name="Tanaka K"/>
            <person name="Motone F"/>
            <person name="Kageyama Y"/>
            <person name="Nozu R"/>
            <person name="Adachi N"/>
            <person name="Nishimura O"/>
            <person name="Nakagawa R"/>
            <person name="Tanegashima C"/>
            <person name="Kiyatake I"/>
            <person name="Matsumoto R"/>
            <person name="Murakumo K"/>
            <person name="Nishida K"/>
            <person name="Terakita A"/>
            <person name="Kuratani S"/>
            <person name="Sato K"/>
            <person name="Hyodo S Kuraku.S."/>
        </authorList>
    </citation>
    <scope>NUCLEOTIDE SEQUENCE [LARGE SCALE GENOMIC DNA]</scope>
</reference>
<evidence type="ECO:0000259" key="1">
    <source>
        <dbReference type="PROSITE" id="PS50250"/>
    </source>
</evidence>
<gene>
    <name evidence="2" type="ORF">scyTo_0007578</name>
</gene>
<feature type="domain" description="PCI" evidence="1">
    <location>
        <begin position="1"/>
        <end position="102"/>
    </location>
</feature>
<accession>A0A401NV30</accession>
<dbReference type="PANTHER" id="PTHR10678">
    <property type="entry name" value="26S PROTEASOME NON-ATPASE REGULATORY SUBUNIT 11/COP9 SIGNALOSOME COMPLEX SUBUNIT 2"/>
    <property type="match status" value="1"/>
</dbReference>
<dbReference type="SUPFAM" id="SSF46785">
    <property type="entry name" value="Winged helix' DNA-binding domain"/>
    <property type="match status" value="1"/>
</dbReference>
<dbReference type="Gene3D" id="1.25.40.570">
    <property type="match status" value="1"/>
</dbReference>
<proteinExistence type="predicted"/>
<protein>
    <recommendedName>
        <fullName evidence="1">PCI domain-containing protein</fullName>
    </recommendedName>
</protein>
<sequence>MRGFTLLNFVLKINPLTHFQVELRDDPIITTHLAKLYDNLLEQNLIRVIEPFSRVQIEHIASIIKLSKGDVERKLSQMILDKKFHGILDQGEGVLIVGLPLQQGKKTNIESNCVPESWTV</sequence>
<dbReference type="InterPro" id="IPR036390">
    <property type="entry name" value="WH_DNA-bd_sf"/>
</dbReference>
<keyword evidence="3" id="KW-1185">Reference proteome</keyword>
<dbReference type="SMART" id="SM00088">
    <property type="entry name" value="PINT"/>
    <property type="match status" value="1"/>
</dbReference>
<comment type="caution">
    <text evidence="2">The sequence shown here is derived from an EMBL/GenBank/DDBJ whole genome shotgun (WGS) entry which is preliminary data.</text>
</comment>
<name>A0A401NV30_SCYTO</name>
<dbReference type="AlphaFoldDB" id="A0A401NV30"/>
<dbReference type="EMBL" id="BFAA01002778">
    <property type="protein sequence ID" value="GCB64714.1"/>
    <property type="molecule type" value="Genomic_DNA"/>
</dbReference>
<evidence type="ECO:0000313" key="2">
    <source>
        <dbReference type="EMBL" id="GCB64714.1"/>
    </source>
</evidence>
<dbReference type="PROSITE" id="PS50250">
    <property type="entry name" value="PCI"/>
    <property type="match status" value="1"/>
</dbReference>
<evidence type="ECO:0000313" key="3">
    <source>
        <dbReference type="Proteomes" id="UP000288216"/>
    </source>
</evidence>
<dbReference type="Proteomes" id="UP000288216">
    <property type="component" value="Unassembled WGS sequence"/>
</dbReference>
<dbReference type="OrthoDB" id="1418352at2759"/>
<dbReference type="InterPro" id="IPR000717">
    <property type="entry name" value="PCI_dom"/>
</dbReference>
<dbReference type="Pfam" id="PF01399">
    <property type="entry name" value="PCI"/>
    <property type="match status" value="1"/>
</dbReference>
<organism evidence="2 3">
    <name type="scientific">Scyliorhinus torazame</name>
    <name type="common">Cloudy catshark</name>
    <name type="synonym">Catulus torazame</name>
    <dbReference type="NCBI Taxonomy" id="75743"/>
    <lineage>
        <taxon>Eukaryota</taxon>
        <taxon>Metazoa</taxon>
        <taxon>Chordata</taxon>
        <taxon>Craniata</taxon>
        <taxon>Vertebrata</taxon>
        <taxon>Chondrichthyes</taxon>
        <taxon>Elasmobranchii</taxon>
        <taxon>Galeomorphii</taxon>
        <taxon>Galeoidea</taxon>
        <taxon>Carcharhiniformes</taxon>
        <taxon>Scyliorhinidae</taxon>
        <taxon>Scyliorhinus</taxon>
    </lineage>
</organism>
<dbReference type="InterPro" id="IPR050871">
    <property type="entry name" value="26S_Proteasome/COP9_Components"/>
</dbReference>